<comment type="caution">
    <text evidence="1">The sequence shown here is derived from an EMBL/GenBank/DDBJ whole genome shotgun (WGS) entry which is preliminary data.</text>
</comment>
<gene>
    <name evidence="1" type="ORF">Salat_2893500</name>
</gene>
<reference evidence="1" key="1">
    <citation type="submission" date="2020-06" db="EMBL/GenBank/DDBJ databases">
        <authorList>
            <person name="Li T."/>
            <person name="Hu X."/>
            <person name="Zhang T."/>
            <person name="Song X."/>
            <person name="Zhang H."/>
            <person name="Dai N."/>
            <person name="Sheng W."/>
            <person name="Hou X."/>
            <person name="Wei L."/>
        </authorList>
    </citation>
    <scope>NUCLEOTIDE SEQUENCE</scope>
    <source>
        <strain evidence="1">3651</strain>
        <tissue evidence="1">Leaf</tissue>
    </source>
</reference>
<protein>
    <submittedName>
        <fullName evidence="1">Uncharacterized protein</fullName>
    </submittedName>
</protein>
<name>A0AAE1XIN3_9LAMI</name>
<dbReference type="Gene3D" id="1.20.5.4130">
    <property type="match status" value="1"/>
</dbReference>
<organism evidence="1 2">
    <name type="scientific">Sesamum alatum</name>
    <dbReference type="NCBI Taxonomy" id="300844"/>
    <lineage>
        <taxon>Eukaryota</taxon>
        <taxon>Viridiplantae</taxon>
        <taxon>Streptophyta</taxon>
        <taxon>Embryophyta</taxon>
        <taxon>Tracheophyta</taxon>
        <taxon>Spermatophyta</taxon>
        <taxon>Magnoliopsida</taxon>
        <taxon>eudicotyledons</taxon>
        <taxon>Gunneridae</taxon>
        <taxon>Pentapetalae</taxon>
        <taxon>asterids</taxon>
        <taxon>lamiids</taxon>
        <taxon>Lamiales</taxon>
        <taxon>Pedaliaceae</taxon>
        <taxon>Sesamum</taxon>
    </lineage>
</organism>
<proteinExistence type="predicted"/>
<evidence type="ECO:0000313" key="2">
    <source>
        <dbReference type="Proteomes" id="UP001293254"/>
    </source>
</evidence>
<accession>A0AAE1XIN3</accession>
<reference evidence="1" key="2">
    <citation type="journal article" date="2024" name="Plant">
        <title>Genomic evolution and insights into agronomic trait innovations of Sesamum species.</title>
        <authorList>
            <person name="Miao H."/>
            <person name="Wang L."/>
            <person name="Qu L."/>
            <person name="Liu H."/>
            <person name="Sun Y."/>
            <person name="Le M."/>
            <person name="Wang Q."/>
            <person name="Wei S."/>
            <person name="Zheng Y."/>
            <person name="Lin W."/>
            <person name="Duan Y."/>
            <person name="Cao H."/>
            <person name="Xiong S."/>
            <person name="Wang X."/>
            <person name="Wei L."/>
            <person name="Li C."/>
            <person name="Ma Q."/>
            <person name="Ju M."/>
            <person name="Zhao R."/>
            <person name="Li G."/>
            <person name="Mu C."/>
            <person name="Tian Q."/>
            <person name="Mei H."/>
            <person name="Zhang T."/>
            <person name="Gao T."/>
            <person name="Zhang H."/>
        </authorList>
    </citation>
    <scope>NUCLEOTIDE SEQUENCE</scope>
    <source>
        <strain evidence="1">3651</strain>
    </source>
</reference>
<dbReference type="AlphaFoldDB" id="A0AAE1XIN3"/>
<dbReference type="Proteomes" id="UP001293254">
    <property type="component" value="Unassembled WGS sequence"/>
</dbReference>
<evidence type="ECO:0000313" key="1">
    <source>
        <dbReference type="EMBL" id="KAK4412464.1"/>
    </source>
</evidence>
<sequence length="161" mass="17751">MAVAAYATLRSLSHVLNKLQHPARLQIGDLGRQIADAAAEAEEVVDRHVVDQLRYKSQEEGHCMAALSSFSQDIDQVIGKIDSITNELTMIGKEEWADIQKEQPIVSVPVRSSEVHLSSGKKGTMMGFDEHLERIVDQLTRGEPDLQILPIVGMGALVRLL</sequence>
<keyword evidence="2" id="KW-1185">Reference proteome</keyword>
<dbReference type="EMBL" id="JACGWO010000013">
    <property type="protein sequence ID" value="KAK4412464.1"/>
    <property type="molecule type" value="Genomic_DNA"/>
</dbReference>